<dbReference type="InParanoid" id="E2A1H7"/>
<proteinExistence type="predicted"/>
<keyword evidence="2" id="KW-1185">Reference proteome</keyword>
<accession>E2A1H7</accession>
<name>E2A1H7_CAMFO</name>
<evidence type="ECO:0000313" key="1">
    <source>
        <dbReference type="EMBL" id="EFN72650.1"/>
    </source>
</evidence>
<evidence type="ECO:0000313" key="2">
    <source>
        <dbReference type="Proteomes" id="UP000000311"/>
    </source>
</evidence>
<dbReference type="Proteomes" id="UP000000311">
    <property type="component" value="Unassembled WGS sequence"/>
</dbReference>
<protein>
    <submittedName>
        <fullName evidence="1">Uncharacterized protein</fullName>
    </submittedName>
</protein>
<gene>
    <name evidence="1" type="ORF">EAG_06834</name>
</gene>
<dbReference type="EMBL" id="GL435766">
    <property type="protein sequence ID" value="EFN72650.1"/>
    <property type="molecule type" value="Genomic_DNA"/>
</dbReference>
<sequence length="251" mass="28028">MLIKAKERKTRWSLPRRVSQVEIWSVFPPHHQAATTSDDIPRGERVPGFLSCGSYNGGGEGFTTYRLSVVMRQPAYARIAVTTLGWLLAIELGDRLVDSTRIQTISEEVSLYIYILKLPLPGTTSRTGSFRHPLLRHVVDPDVTHRTIAGSTDRWNIALWAYISQRRRGGAYGTYEKYAYRRALEIVGSVLGSPRPTPASHPTTDATITTTPTNAESKNFFDIGVRVLGSRDACIRKRITSGNNCNVILLR</sequence>
<reference evidence="1 2" key="1">
    <citation type="journal article" date="2010" name="Science">
        <title>Genomic comparison of the ants Camponotus floridanus and Harpegnathos saltator.</title>
        <authorList>
            <person name="Bonasio R."/>
            <person name="Zhang G."/>
            <person name="Ye C."/>
            <person name="Mutti N.S."/>
            <person name="Fang X."/>
            <person name="Qin N."/>
            <person name="Donahue G."/>
            <person name="Yang P."/>
            <person name="Li Q."/>
            <person name="Li C."/>
            <person name="Zhang P."/>
            <person name="Huang Z."/>
            <person name="Berger S.L."/>
            <person name="Reinberg D."/>
            <person name="Wang J."/>
            <person name="Liebig J."/>
        </authorList>
    </citation>
    <scope>NUCLEOTIDE SEQUENCE [LARGE SCALE GENOMIC DNA]</scope>
    <source>
        <strain evidence="2">C129</strain>
    </source>
</reference>
<organism evidence="2">
    <name type="scientific">Camponotus floridanus</name>
    <name type="common">Florida carpenter ant</name>
    <dbReference type="NCBI Taxonomy" id="104421"/>
    <lineage>
        <taxon>Eukaryota</taxon>
        <taxon>Metazoa</taxon>
        <taxon>Ecdysozoa</taxon>
        <taxon>Arthropoda</taxon>
        <taxon>Hexapoda</taxon>
        <taxon>Insecta</taxon>
        <taxon>Pterygota</taxon>
        <taxon>Neoptera</taxon>
        <taxon>Endopterygota</taxon>
        <taxon>Hymenoptera</taxon>
        <taxon>Apocrita</taxon>
        <taxon>Aculeata</taxon>
        <taxon>Formicoidea</taxon>
        <taxon>Formicidae</taxon>
        <taxon>Formicinae</taxon>
        <taxon>Camponotus</taxon>
    </lineage>
</organism>
<dbReference type="AlphaFoldDB" id="E2A1H7"/>